<sequence>MPLLLRLKKWVLALGESSNIPNKAGNYMEKDKYQ</sequence>
<organism evidence="1 2">
    <name type="scientific">Helicobacter pylori (strain India7)</name>
    <dbReference type="NCBI Taxonomy" id="907238"/>
    <lineage>
        <taxon>Bacteria</taxon>
        <taxon>Pseudomonadati</taxon>
        <taxon>Campylobacterota</taxon>
        <taxon>Epsilonproteobacteria</taxon>
        <taxon>Campylobacterales</taxon>
        <taxon>Helicobacteraceae</taxon>
        <taxon>Helicobacter</taxon>
    </lineage>
</organism>
<proteinExistence type="predicted"/>
<protein>
    <submittedName>
        <fullName evidence="1">Uncharacterized protein</fullName>
    </submittedName>
</protein>
<evidence type="ECO:0000313" key="2">
    <source>
        <dbReference type="Proteomes" id="UP000009059"/>
    </source>
</evidence>
<dbReference type="Proteomes" id="UP000009059">
    <property type="component" value="Chromosome"/>
</dbReference>
<reference evidence="2" key="1">
    <citation type="submission" date="2010-11" db="EMBL/GenBank/DDBJ databases">
        <title>Genome sequence of Helicobacter pylori strain India7.</title>
        <authorList>
            <person name="Kersulyte D."/>
            <person name="Mukhopadhyay A."/>
            <person name="Choudhury A."/>
            <person name="Nair G.B."/>
            <person name="Berg D.E."/>
        </authorList>
    </citation>
    <scope>NUCLEOTIDE SEQUENCE [LARGE SCALE GENOMIC DNA]</scope>
    <source>
        <strain evidence="2">India7</strain>
    </source>
</reference>
<evidence type="ECO:0000313" key="1">
    <source>
        <dbReference type="EMBL" id="ADU80786.1"/>
    </source>
</evidence>
<dbReference type="HOGENOM" id="CLU_3374129_0_0_7"/>
<dbReference type="KEGG" id="hpn:HPIN_08015"/>
<dbReference type="AlphaFoldDB" id="E8QEU0"/>
<name>E8QEU0_HELP7</name>
<accession>E8QEU0</accession>
<dbReference type="EMBL" id="CP002331">
    <property type="protein sequence ID" value="ADU80786.1"/>
    <property type="molecule type" value="Genomic_DNA"/>
</dbReference>
<gene>
    <name evidence="1" type="ordered locus">HPIN_08015</name>
</gene>